<gene>
    <name evidence="17" type="primary">uppP</name>
    <name evidence="18" type="ordered locus">Dtox_3618</name>
</gene>
<evidence type="ECO:0000256" key="4">
    <source>
        <dbReference type="ARBA" id="ARBA00021581"/>
    </source>
</evidence>
<keyword evidence="9 17" id="KW-0573">Peptidoglycan synthesis</keyword>
<feature type="transmembrane region" description="Helical" evidence="17">
    <location>
        <begin position="249"/>
        <end position="265"/>
    </location>
</feature>
<dbReference type="Pfam" id="PF02673">
    <property type="entry name" value="BacA"/>
    <property type="match status" value="1"/>
</dbReference>
<keyword evidence="19" id="KW-1185">Reference proteome</keyword>
<sequence length="266" mass="29292">MIDILKAIILGIVEGITEFLPVSSTGHLILVNEFVGFTGNFAHMFDIVIQLGAILSVVLYFKQKLFPIGKANIIEKRKALEIWKKTIIGVLPALFIGAALGEYIEEELFNPITVSITLLIGGFILVFIERRTKQSSINDIYALDYKTALLIGFIQCLAMIPGTSRSAVTIIGAMLLGSSRLVAAEYSFFLAIPTMFAATSYSLLKIGFALTPSQFYVLIVGFIVSFAVALTVIAGFMNYISKKDFKPFGYYRIILGILVLIYFKGI</sequence>
<keyword evidence="8 17" id="KW-0133">Cell shape</keyword>
<feature type="transmembrane region" description="Helical" evidence="17">
    <location>
        <begin position="186"/>
        <end position="204"/>
    </location>
</feature>
<feature type="transmembrane region" description="Helical" evidence="17">
    <location>
        <begin position="216"/>
        <end position="237"/>
    </location>
</feature>
<keyword evidence="5 17" id="KW-1003">Cell membrane</keyword>
<comment type="catalytic activity">
    <reaction evidence="16 17">
        <text>di-trans,octa-cis-undecaprenyl diphosphate + H2O = di-trans,octa-cis-undecaprenyl phosphate + phosphate + H(+)</text>
        <dbReference type="Rhea" id="RHEA:28094"/>
        <dbReference type="ChEBI" id="CHEBI:15377"/>
        <dbReference type="ChEBI" id="CHEBI:15378"/>
        <dbReference type="ChEBI" id="CHEBI:43474"/>
        <dbReference type="ChEBI" id="CHEBI:58405"/>
        <dbReference type="ChEBI" id="CHEBI:60392"/>
        <dbReference type="EC" id="3.6.1.27"/>
    </reaction>
</comment>
<feature type="transmembrane region" description="Helical" evidence="17">
    <location>
        <begin position="82"/>
        <end position="102"/>
    </location>
</feature>
<evidence type="ECO:0000313" key="18">
    <source>
        <dbReference type="EMBL" id="ACV64330.1"/>
    </source>
</evidence>
<feature type="transmembrane region" description="Helical" evidence="17">
    <location>
        <begin position="149"/>
        <end position="174"/>
    </location>
</feature>
<dbReference type="NCBIfam" id="NF001390">
    <property type="entry name" value="PRK00281.1-4"/>
    <property type="match status" value="1"/>
</dbReference>
<dbReference type="GO" id="GO:0016301">
    <property type="term" value="F:kinase activity"/>
    <property type="evidence" value="ECO:0007669"/>
    <property type="project" value="UniProtKB-KW"/>
</dbReference>
<keyword evidence="13 17" id="KW-0961">Cell wall biogenesis/degradation</keyword>
<keyword evidence="7 17" id="KW-0378">Hydrolase</keyword>
<dbReference type="EMBL" id="CP001720">
    <property type="protein sequence ID" value="ACV64330.1"/>
    <property type="molecule type" value="Genomic_DNA"/>
</dbReference>
<evidence type="ECO:0000313" key="19">
    <source>
        <dbReference type="Proteomes" id="UP000002217"/>
    </source>
</evidence>
<keyword evidence="11 17" id="KW-0472">Membrane</keyword>
<evidence type="ECO:0000256" key="1">
    <source>
        <dbReference type="ARBA" id="ARBA00004651"/>
    </source>
</evidence>
<evidence type="ECO:0000256" key="11">
    <source>
        <dbReference type="ARBA" id="ARBA00023136"/>
    </source>
</evidence>
<dbReference type="GO" id="GO:0005886">
    <property type="term" value="C:plasma membrane"/>
    <property type="evidence" value="ECO:0007669"/>
    <property type="project" value="UniProtKB-SubCell"/>
</dbReference>
<dbReference type="GO" id="GO:0046677">
    <property type="term" value="P:response to antibiotic"/>
    <property type="evidence" value="ECO:0007669"/>
    <property type="project" value="UniProtKB-UniRule"/>
</dbReference>
<keyword evidence="6 17" id="KW-0812">Transmembrane</keyword>
<dbReference type="HOGENOM" id="CLU_060296_2_0_9"/>
<dbReference type="RefSeq" id="WP_015759017.1">
    <property type="nucleotide sequence ID" value="NC_013216.1"/>
</dbReference>
<dbReference type="OrthoDB" id="9808289at2"/>
<comment type="function">
    <text evidence="17">Catalyzes the dephosphorylation of undecaprenyl diphosphate (UPP). Confers resistance to bacitracin.</text>
</comment>
<comment type="similarity">
    <text evidence="2 17">Belongs to the UppP family.</text>
</comment>
<evidence type="ECO:0000256" key="12">
    <source>
        <dbReference type="ARBA" id="ARBA00023251"/>
    </source>
</evidence>
<keyword evidence="10 17" id="KW-1133">Transmembrane helix</keyword>
<reference evidence="18 19" key="1">
    <citation type="journal article" date="2009" name="Stand. Genomic Sci.">
        <title>Complete genome sequence of Desulfotomaculum acetoxidans type strain (5575).</title>
        <authorList>
            <person name="Spring S."/>
            <person name="Lapidus A."/>
            <person name="Schroder M."/>
            <person name="Gleim D."/>
            <person name="Sims D."/>
            <person name="Meincke L."/>
            <person name="Glavina Del Rio T."/>
            <person name="Tice H."/>
            <person name="Copeland A."/>
            <person name="Cheng J.F."/>
            <person name="Lucas S."/>
            <person name="Chen F."/>
            <person name="Nolan M."/>
            <person name="Bruce D."/>
            <person name="Goodwin L."/>
            <person name="Pitluck S."/>
            <person name="Ivanova N."/>
            <person name="Mavromatis K."/>
            <person name="Mikhailova N."/>
            <person name="Pati A."/>
            <person name="Chen A."/>
            <person name="Palaniappan K."/>
            <person name="Land M."/>
            <person name="Hauser L."/>
            <person name="Chang Y.J."/>
            <person name="Jeffries C.D."/>
            <person name="Chain P."/>
            <person name="Saunders E."/>
            <person name="Brettin T."/>
            <person name="Detter J.C."/>
            <person name="Goker M."/>
            <person name="Bristow J."/>
            <person name="Eisen J.A."/>
            <person name="Markowitz V."/>
            <person name="Hugenholtz P."/>
            <person name="Kyrpides N.C."/>
            <person name="Klenk H.P."/>
            <person name="Han C."/>
        </authorList>
    </citation>
    <scope>NUCLEOTIDE SEQUENCE [LARGE SCALE GENOMIC DNA]</scope>
    <source>
        <strain evidence="19">ATCC 49208 / DSM 771 / VKM B-1644</strain>
    </source>
</reference>
<dbReference type="eggNOG" id="COG1968">
    <property type="taxonomic scope" value="Bacteria"/>
</dbReference>
<protein>
    <recommendedName>
        <fullName evidence="4 17">Undecaprenyl-diphosphatase</fullName>
        <ecNumber evidence="3 17">3.6.1.27</ecNumber>
    </recommendedName>
    <alternativeName>
        <fullName evidence="15 17">Bacitracin resistance protein</fullName>
    </alternativeName>
    <alternativeName>
        <fullName evidence="14 17">Undecaprenyl pyrophosphate phosphatase</fullName>
    </alternativeName>
</protein>
<dbReference type="InterPro" id="IPR003824">
    <property type="entry name" value="UppP"/>
</dbReference>
<dbReference type="GO" id="GO:0050380">
    <property type="term" value="F:undecaprenyl-diphosphatase activity"/>
    <property type="evidence" value="ECO:0007669"/>
    <property type="project" value="UniProtKB-UniRule"/>
</dbReference>
<feature type="transmembrane region" description="Helical" evidence="17">
    <location>
        <begin position="108"/>
        <end position="128"/>
    </location>
</feature>
<dbReference type="NCBIfam" id="NF001389">
    <property type="entry name" value="PRK00281.1-2"/>
    <property type="match status" value="1"/>
</dbReference>
<evidence type="ECO:0000256" key="7">
    <source>
        <dbReference type="ARBA" id="ARBA00022801"/>
    </source>
</evidence>
<feature type="transmembrane region" description="Helical" evidence="17">
    <location>
        <begin position="7"/>
        <end position="29"/>
    </location>
</feature>
<dbReference type="HAMAP" id="MF_01006">
    <property type="entry name" value="Undec_diphosphatase"/>
    <property type="match status" value="1"/>
</dbReference>
<proteinExistence type="inferred from homology"/>
<evidence type="ECO:0000256" key="3">
    <source>
        <dbReference type="ARBA" id="ARBA00012374"/>
    </source>
</evidence>
<evidence type="ECO:0000256" key="8">
    <source>
        <dbReference type="ARBA" id="ARBA00022960"/>
    </source>
</evidence>
<dbReference type="PANTHER" id="PTHR30622:SF3">
    <property type="entry name" value="UNDECAPRENYL-DIPHOSPHATASE"/>
    <property type="match status" value="1"/>
</dbReference>
<evidence type="ECO:0000256" key="15">
    <source>
        <dbReference type="ARBA" id="ARBA00032932"/>
    </source>
</evidence>
<evidence type="ECO:0000256" key="10">
    <source>
        <dbReference type="ARBA" id="ARBA00022989"/>
    </source>
</evidence>
<evidence type="ECO:0000256" key="17">
    <source>
        <dbReference type="HAMAP-Rule" id="MF_01006"/>
    </source>
</evidence>
<evidence type="ECO:0000256" key="6">
    <source>
        <dbReference type="ARBA" id="ARBA00022692"/>
    </source>
</evidence>
<evidence type="ECO:0000256" key="14">
    <source>
        <dbReference type="ARBA" id="ARBA00032707"/>
    </source>
</evidence>
<evidence type="ECO:0000256" key="9">
    <source>
        <dbReference type="ARBA" id="ARBA00022984"/>
    </source>
</evidence>
<keyword evidence="12 17" id="KW-0046">Antibiotic resistance</keyword>
<dbReference type="NCBIfam" id="TIGR00753">
    <property type="entry name" value="undec_PP_bacA"/>
    <property type="match status" value="1"/>
</dbReference>
<keyword evidence="18" id="KW-0808">Transferase</keyword>
<dbReference type="PANTHER" id="PTHR30622">
    <property type="entry name" value="UNDECAPRENYL-DIPHOSPHATASE"/>
    <property type="match status" value="1"/>
</dbReference>
<evidence type="ECO:0000256" key="5">
    <source>
        <dbReference type="ARBA" id="ARBA00022475"/>
    </source>
</evidence>
<keyword evidence="18" id="KW-0418">Kinase</keyword>
<dbReference type="KEGG" id="dae:Dtox_3618"/>
<accession>C8VW43</accession>
<evidence type="ECO:0000256" key="2">
    <source>
        <dbReference type="ARBA" id="ARBA00010621"/>
    </source>
</evidence>
<dbReference type="GO" id="GO:0009252">
    <property type="term" value="P:peptidoglycan biosynthetic process"/>
    <property type="evidence" value="ECO:0007669"/>
    <property type="project" value="UniProtKB-KW"/>
</dbReference>
<evidence type="ECO:0000256" key="13">
    <source>
        <dbReference type="ARBA" id="ARBA00023316"/>
    </source>
</evidence>
<dbReference type="STRING" id="485916.Dtox_3618"/>
<dbReference type="GO" id="GO:0071555">
    <property type="term" value="P:cell wall organization"/>
    <property type="evidence" value="ECO:0007669"/>
    <property type="project" value="UniProtKB-KW"/>
</dbReference>
<comment type="miscellaneous">
    <text evidence="17">Bacitracin is thought to be involved in the inhibition of peptidoglycan synthesis by sequestering undecaprenyl diphosphate, thereby reducing the pool of lipid carrier available.</text>
</comment>
<dbReference type="EC" id="3.6.1.27" evidence="3 17"/>
<dbReference type="Proteomes" id="UP000002217">
    <property type="component" value="Chromosome"/>
</dbReference>
<dbReference type="AlphaFoldDB" id="C8VW43"/>
<evidence type="ECO:0000256" key="16">
    <source>
        <dbReference type="ARBA" id="ARBA00047594"/>
    </source>
</evidence>
<feature type="transmembrane region" description="Helical" evidence="17">
    <location>
        <begin position="41"/>
        <end position="61"/>
    </location>
</feature>
<organism evidence="18 19">
    <name type="scientific">Desulfofarcimen acetoxidans (strain ATCC 49208 / DSM 771 / KCTC 5769 / VKM B-1644 / 5575)</name>
    <name type="common">Desulfotomaculum acetoxidans</name>
    <dbReference type="NCBI Taxonomy" id="485916"/>
    <lineage>
        <taxon>Bacteria</taxon>
        <taxon>Bacillati</taxon>
        <taxon>Bacillota</taxon>
        <taxon>Clostridia</taxon>
        <taxon>Eubacteriales</taxon>
        <taxon>Peptococcaceae</taxon>
        <taxon>Desulfofarcimen</taxon>
    </lineage>
</organism>
<name>C8VW43_DESAS</name>
<dbReference type="NCBIfam" id="NF001391">
    <property type="entry name" value="PRK00281.1-5"/>
    <property type="match status" value="1"/>
</dbReference>
<dbReference type="GO" id="GO:0008360">
    <property type="term" value="P:regulation of cell shape"/>
    <property type="evidence" value="ECO:0007669"/>
    <property type="project" value="UniProtKB-KW"/>
</dbReference>
<comment type="subcellular location">
    <subcellularLocation>
        <location evidence="1 17">Cell membrane</location>
        <topology evidence="1 17">Multi-pass membrane protein</topology>
    </subcellularLocation>
</comment>